<dbReference type="Proteomes" id="UP001190700">
    <property type="component" value="Unassembled WGS sequence"/>
</dbReference>
<protein>
    <submittedName>
        <fullName evidence="1">Uncharacterized protein</fullName>
    </submittedName>
</protein>
<dbReference type="EMBL" id="LGRX02008852">
    <property type="protein sequence ID" value="KAK3272665.1"/>
    <property type="molecule type" value="Genomic_DNA"/>
</dbReference>
<dbReference type="Gene3D" id="3.40.50.1820">
    <property type="entry name" value="alpha/beta hydrolase"/>
    <property type="match status" value="1"/>
</dbReference>
<dbReference type="Gene3D" id="1.10.720.30">
    <property type="entry name" value="SAP domain"/>
    <property type="match status" value="1"/>
</dbReference>
<dbReference type="SUPFAM" id="SSF53474">
    <property type="entry name" value="alpha/beta-Hydrolases"/>
    <property type="match status" value="1"/>
</dbReference>
<name>A0AAE0G6S7_9CHLO</name>
<evidence type="ECO:0000313" key="1">
    <source>
        <dbReference type="EMBL" id="KAK3272665.1"/>
    </source>
</evidence>
<accession>A0AAE0G6S7</accession>
<sequence>MCMPMDEMFNELSTSFTYTVSGLSQTIMPTMNSAANMAFTPMSSFSKLIFKGCYDPDAVELHGKYRFQVGARVKCKISREEWVSGTVVLLDYREPSWPVDKTVPYQVQLDTGSFIFAPGDSDDIVKGDISISNMGVKQLRAFISSTGHDYSDCVEKADLRVRALQVMRKMAEVAASAAVKREASSTKVEQVKRMYGGYECLVQAPKECLRDPGTSREPCVQPDVVLILLHGYGALNKDFLPLLEILPIVDPELCNHRLMYVLPAAPCSMLGVSQWWSIDWINFACQMLKGEEGMAKLVREVPEGLPEARTRMMSLVEEVCKQAGNLPFHRVMLGGFSQCYAHSGYHVEGMHPVAHTVCTTH</sequence>
<reference evidence="1 2" key="1">
    <citation type="journal article" date="2015" name="Genome Biol. Evol.">
        <title>Comparative Genomics of a Bacterivorous Green Alga Reveals Evolutionary Causalities and Consequences of Phago-Mixotrophic Mode of Nutrition.</title>
        <authorList>
            <person name="Burns J.A."/>
            <person name="Paasch A."/>
            <person name="Narechania A."/>
            <person name="Kim E."/>
        </authorList>
    </citation>
    <scope>NUCLEOTIDE SEQUENCE [LARGE SCALE GENOMIC DNA]</scope>
    <source>
        <strain evidence="1 2">PLY_AMNH</strain>
    </source>
</reference>
<dbReference type="AlphaFoldDB" id="A0AAE0G6S7"/>
<gene>
    <name evidence="1" type="ORF">CYMTET_19051</name>
</gene>
<evidence type="ECO:0000313" key="2">
    <source>
        <dbReference type="Proteomes" id="UP001190700"/>
    </source>
</evidence>
<keyword evidence="2" id="KW-1185">Reference proteome</keyword>
<comment type="caution">
    <text evidence="1">The sequence shown here is derived from an EMBL/GenBank/DDBJ whole genome shotgun (WGS) entry which is preliminary data.</text>
</comment>
<dbReference type="InterPro" id="IPR029058">
    <property type="entry name" value="AB_hydrolase_fold"/>
</dbReference>
<proteinExistence type="predicted"/>
<organism evidence="1 2">
    <name type="scientific">Cymbomonas tetramitiformis</name>
    <dbReference type="NCBI Taxonomy" id="36881"/>
    <lineage>
        <taxon>Eukaryota</taxon>
        <taxon>Viridiplantae</taxon>
        <taxon>Chlorophyta</taxon>
        <taxon>Pyramimonadophyceae</taxon>
        <taxon>Pyramimonadales</taxon>
        <taxon>Pyramimonadaceae</taxon>
        <taxon>Cymbomonas</taxon>
    </lineage>
</organism>
<dbReference type="InterPro" id="IPR036361">
    <property type="entry name" value="SAP_dom_sf"/>
</dbReference>